<dbReference type="Pfam" id="PF00082">
    <property type="entry name" value="Peptidase_S8"/>
    <property type="match status" value="1"/>
</dbReference>
<dbReference type="InterPro" id="IPR015500">
    <property type="entry name" value="Peptidase_S8_subtilisin-rel"/>
</dbReference>
<dbReference type="GO" id="GO:0000139">
    <property type="term" value="C:Golgi membrane"/>
    <property type="evidence" value="ECO:0007669"/>
    <property type="project" value="TreeGrafter"/>
</dbReference>
<dbReference type="PROSITE" id="PS00138">
    <property type="entry name" value="SUBTILASE_SER"/>
    <property type="match status" value="1"/>
</dbReference>
<dbReference type="Gene3D" id="3.40.50.200">
    <property type="entry name" value="Peptidase S8/S53 domain"/>
    <property type="match status" value="1"/>
</dbReference>
<evidence type="ECO:0000256" key="16">
    <source>
        <dbReference type="SAM" id="Phobius"/>
    </source>
</evidence>
<keyword evidence="7 14" id="KW-0720">Serine protease</keyword>
<comment type="subcellular location">
    <subcellularLocation>
        <location evidence="1">Membrane</location>
    </subcellularLocation>
</comment>
<feature type="domain" description="P/Homo B" evidence="18">
    <location>
        <begin position="494"/>
        <end position="630"/>
    </location>
</feature>
<dbReference type="FunFam" id="3.40.50.200:FF:000005">
    <property type="entry name" value="Proprotein convertase subtilisin/kexin type 7"/>
    <property type="match status" value="1"/>
</dbReference>
<evidence type="ECO:0000256" key="7">
    <source>
        <dbReference type="ARBA" id="ARBA00022825"/>
    </source>
</evidence>
<dbReference type="InterPro" id="IPR034182">
    <property type="entry name" value="Kexin/furin"/>
</dbReference>
<dbReference type="CDD" id="cd04059">
    <property type="entry name" value="Peptidases_S8_Protein_convertases_Kexins_Furin-like"/>
    <property type="match status" value="1"/>
</dbReference>
<keyword evidence="3 14" id="KW-0645">Protease</keyword>
<keyword evidence="10 16" id="KW-0472">Membrane</keyword>
<evidence type="ECO:0000256" key="11">
    <source>
        <dbReference type="ARBA" id="ARBA00023145"/>
    </source>
</evidence>
<dbReference type="SUPFAM" id="SSF49785">
    <property type="entry name" value="Galactose-binding domain-like"/>
    <property type="match status" value="1"/>
</dbReference>
<dbReference type="PROSITE" id="PS51829">
    <property type="entry name" value="P_HOMO_B"/>
    <property type="match status" value="1"/>
</dbReference>
<dbReference type="InterPro" id="IPR008979">
    <property type="entry name" value="Galactose-bd-like_sf"/>
</dbReference>
<dbReference type="PANTHER" id="PTHR42884">
    <property type="entry name" value="PROPROTEIN CONVERTASE SUBTILISIN/KEXIN-RELATED"/>
    <property type="match status" value="1"/>
</dbReference>
<evidence type="ECO:0000313" key="19">
    <source>
        <dbReference type="EMBL" id="CDP38945.1"/>
    </source>
</evidence>
<evidence type="ECO:0000256" key="9">
    <source>
        <dbReference type="ARBA" id="ARBA00022989"/>
    </source>
</evidence>
<feature type="region of interest" description="Disordered" evidence="15">
    <location>
        <begin position="636"/>
        <end position="703"/>
    </location>
</feature>
<evidence type="ECO:0000256" key="6">
    <source>
        <dbReference type="ARBA" id="ARBA00022801"/>
    </source>
</evidence>
<keyword evidence="8" id="KW-0106">Calcium</keyword>
<feature type="compositionally biased region" description="Low complexity" evidence="15">
    <location>
        <begin position="671"/>
        <end position="703"/>
    </location>
</feature>
<feature type="active site" description="Charge relay system" evidence="13 14">
    <location>
        <position position="209"/>
    </location>
</feature>
<dbReference type="Pfam" id="PF01483">
    <property type="entry name" value="P_proprotein"/>
    <property type="match status" value="1"/>
</dbReference>
<dbReference type="GO" id="GO:0007323">
    <property type="term" value="P:peptide pheromone maturation"/>
    <property type="evidence" value="ECO:0007669"/>
    <property type="project" value="UniProtKB-ARBA"/>
</dbReference>
<feature type="region of interest" description="Disordered" evidence="15">
    <location>
        <begin position="789"/>
        <end position="843"/>
    </location>
</feature>
<accession>A0A060TCW0</accession>
<dbReference type="PROSITE" id="PS00137">
    <property type="entry name" value="SUBTILASE_HIS"/>
    <property type="match status" value="1"/>
</dbReference>
<keyword evidence="4 16" id="KW-0812">Transmembrane</keyword>
<dbReference type="InterPro" id="IPR002884">
    <property type="entry name" value="P_dom"/>
</dbReference>
<evidence type="ECO:0000259" key="18">
    <source>
        <dbReference type="PROSITE" id="PS51829"/>
    </source>
</evidence>
<evidence type="ECO:0000256" key="10">
    <source>
        <dbReference type="ARBA" id="ARBA00023136"/>
    </source>
</evidence>
<dbReference type="InterPro" id="IPR000209">
    <property type="entry name" value="Peptidase_S8/S53_dom"/>
</dbReference>
<evidence type="ECO:0000256" key="1">
    <source>
        <dbReference type="ARBA" id="ARBA00004370"/>
    </source>
</evidence>
<feature type="active site" description="Charge relay system" evidence="13 14">
    <location>
        <position position="247"/>
    </location>
</feature>
<dbReference type="EMBL" id="HG937694">
    <property type="protein sequence ID" value="CDP38945.1"/>
    <property type="molecule type" value="Genomic_DNA"/>
</dbReference>
<sequence length="843" mass="92872">MKLLPLALTTFLVGTGVNAVVPPLKNKLDYDSRTYFVIELNDTTTVDSFLANRGPEWSYEHEFGSLPNHHLFSVPYDAEVASIPGIRDRPKEQIDAHLRTLPLHRRDLHSLMTEELTRDGLRSLQTLSPKKLEKRLPVPELQGRGLAGKPTDSNQEKLYEIAEQLDISDPIFISQWHLINTFQPGEDLNVSGVWLQNITGKGVAVAVVDDGLELDHPDLHDNFFAEGSYDFNDHREEPRPELDDDRHGTRCAGEIAAVRNDVCGLGVAYEASIAGIRILSGRISEAEEALSLNYAMDKNDIYSCSWGPPDDGRSVAEPGMVVRRALINGVQNGRDNKGSIFVFASGNGATHGDNCNFDGYTNSIYSITVAAIDRQGRHPFYSEECSANMVVTYSSGSNDHIHTTDFHGGCTDSHGGTSAAAPIAAGVFALVLEARPELTWRDMQYLALDTAVPVNDHDGKWQETTIGKRYSHRYGYGKLDAYAIVERAKTWELVKPQAWYFAPTVEANAAIGHGEKNSAKSSIQVSKEDIEQANIGRLEHVNVFLTIEHERRGALTVILRSPSGVESRLAEPRKSDTSNEGLIGWTFMSVAHWGEDGVGEWTLEVINDQSEDAEGSLVEWRLKLWGEAADESKAKLFPLPEDQSVDPDPDHRPPEATPSSSVISSANATVPTEAPTGTSTPSSSTTTQDPENSSLSSVTPSPSSTHGMWSLIPTFGLTSHTLAWVYGSILLIVAFLSGIGIYICCRRRRSGPRYQAFKDAAPAYEFDVLSHSDGDELSESRLLDDELDGLSNTFEDDDDDDDYHANHDRGPTVGQRARGLYENTTRRDSQEGEELFRVDSDEE</sequence>
<dbReference type="PROSITE" id="PS51892">
    <property type="entry name" value="SUBTILASE"/>
    <property type="match status" value="1"/>
</dbReference>
<feature type="compositionally biased region" description="Polar residues" evidence="15">
    <location>
        <begin position="657"/>
        <end position="670"/>
    </location>
</feature>
<keyword evidence="12" id="KW-0325">Glycoprotein</keyword>
<evidence type="ECO:0000256" key="15">
    <source>
        <dbReference type="SAM" id="MobiDB-lite"/>
    </source>
</evidence>
<feature type="active site" description="Charge relay system" evidence="13 14">
    <location>
        <position position="418"/>
    </location>
</feature>
<keyword evidence="9 16" id="KW-1133">Transmembrane helix</keyword>
<keyword evidence="11" id="KW-0865">Zymogen</keyword>
<feature type="transmembrane region" description="Helical" evidence="16">
    <location>
        <begin position="723"/>
        <end position="745"/>
    </location>
</feature>
<evidence type="ECO:0000256" key="2">
    <source>
        <dbReference type="ARBA" id="ARBA00005325"/>
    </source>
</evidence>
<evidence type="ECO:0000256" key="12">
    <source>
        <dbReference type="ARBA" id="ARBA00023180"/>
    </source>
</evidence>
<dbReference type="Gene3D" id="2.60.120.260">
    <property type="entry name" value="Galactose-binding domain-like"/>
    <property type="match status" value="1"/>
</dbReference>
<dbReference type="InterPro" id="IPR022398">
    <property type="entry name" value="Peptidase_S8_His-AS"/>
</dbReference>
<evidence type="ECO:0000256" key="8">
    <source>
        <dbReference type="ARBA" id="ARBA00022837"/>
    </source>
</evidence>
<evidence type="ECO:0000256" key="13">
    <source>
        <dbReference type="PIRSR" id="PIRSR615500-1"/>
    </source>
</evidence>
<dbReference type="GO" id="GO:0005802">
    <property type="term" value="C:trans-Golgi network"/>
    <property type="evidence" value="ECO:0007669"/>
    <property type="project" value="TreeGrafter"/>
</dbReference>
<evidence type="ECO:0000256" key="4">
    <source>
        <dbReference type="ARBA" id="ARBA00022692"/>
    </source>
</evidence>
<feature type="signal peptide" evidence="17">
    <location>
        <begin position="1"/>
        <end position="19"/>
    </location>
</feature>
<evidence type="ECO:0000256" key="14">
    <source>
        <dbReference type="PROSITE-ProRule" id="PRU01240"/>
    </source>
</evidence>
<comment type="similarity">
    <text evidence="2">Belongs to the peptidase S8 family. Furin subfamily.</text>
</comment>
<reference evidence="19" key="1">
    <citation type="submission" date="2014-02" db="EMBL/GenBank/DDBJ databases">
        <authorList>
            <person name="Genoscope - CEA"/>
        </authorList>
    </citation>
    <scope>NUCLEOTIDE SEQUENCE</scope>
    <source>
        <strain evidence="19">LS3</strain>
    </source>
</reference>
<evidence type="ECO:0000256" key="17">
    <source>
        <dbReference type="SAM" id="SignalP"/>
    </source>
</evidence>
<reference evidence="19" key="2">
    <citation type="submission" date="2014-06" db="EMBL/GenBank/DDBJ databases">
        <title>The complete genome of Blastobotrys (Arxula) adeninivorans LS3 - a yeast of biotechnological interest.</title>
        <authorList>
            <person name="Kunze G."/>
            <person name="Gaillardin C."/>
            <person name="Czernicka M."/>
            <person name="Durrens P."/>
            <person name="Martin T."/>
            <person name="Boer E."/>
            <person name="Gabaldon T."/>
            <person name="Cruz J."/>
            <person name="Talla E."/>
            <person name="Marck C."/>
            <person name="Goffeau A."/>
            <person name="Barbe V."/>
            <person name="Baret P."/>
            <person name="Baronian K."/>
            <person name="Beier S."/>
            <person name="Bleykasten C."/>
            <person name="Bode R."/>
            <person name="Casaregola S."/>
            <person name="Despons L."/>
            <person name="Fairhead C."/>
            <person name="Giersberg M."/>
            <person name="Gierski P."/>
            <person name="Hahnel U."/>
            <person name="Hartmann A."/>
            <person name="Jankowska D."/>
            <person name="Jubin C."/>
            <person name="Jung P."/>
            <person name="Lafontaine I."/>
            <person name="Leh-Louis V."/>
            <person name="Lemaire M."/>
            <person name="Marcet-Houben M."/>
            <person name="Mascher M."/>
            <person name="Morel G."/>
            <person name="Richard G.-F."/>
            <person name="Riechen J."/>
            <person name="Sacerdot C."/>
            <person name="Sarkar A."/>
            <person name="Savel G."/>
            <person name="Schacherer J."/>
            <person name="Sherman D."/>
            <person name="Straub M.-L."/>
            <person name="Stein N."/>
            <person name="Thierry A."/>
            <person name="Trautwein-Schult A."/>
            <person name="Westhof E."/>
            <person name="Worch S."/>
            <person name="Dujon B."/>
            <person name="Souciet J.-L."/>
            <person name="Wincker P."/>
            <person name="Scholz U."/>
            <person name="Neuveglise N."/>
        </authorList>
    </citation>
    <scope>NUCLEOTIDE SEQUENCE</scope>
    <source>
        <strain evidence="19">LS3</strain>
    </source>
</reference>
<dbReference type="InterPro" id="IPR023828">
    <property type="entry name" value="Peptidase_S8_Ser-AS"/>
</dbReference>
<feature type="chain" id="PRO_5001592205" evidence="17">
    <location>
        <begin position="20"/>
        <end position="843"/>
    </location>
</feature>
<keyword evidence="6 14" id="KW-0378">Hydrolase</keyword>
<dbReference type="GO" id="GO:0016485">
    <property type="term" value="P:protein processing"/>
    <property type="evidence" value="ECO:0007669"/>
    <property type="project" value="TreeGrafter"/>
</dbReference>
<dbReference type="PRINTS" id="PR00723">
    <property type="entry name" value="SUBTILISIN"/>
</dbReference>
<name>A0A060TCW0_BLAAD</name>
<evidence type="ECO:0000256" key="5">
    <source>
        <dbReference type="ARBA" id="ARBA00022729"/>
    </source>
</evidence>
<dbReference type="PhylomeDB" id="A0A060TCW0"/>
<dbReference type="InterPro" id="IPR023827">
    <property type="entry name" value="Peptidase_S8_Asp-AS"/>
</dbReference>
<feature type="compositionally biased region" description="Basic and acidic residues" evidence="15">
    <location>
        <begin position="824"/>
        <end position="843"/>
    </location>
</feature>
<dbReference type="PANTHER" id="PTHR42884:SF14">
    <property type="entry name" value="NEUROENDOCRINE CONVERTASE 1"/>
    <property type="match status" value="1"/>
</dbReference>
<dbReference type="AlphaFoldDB" id="A0A060TCW0"/>
<evidence type="ECO:0000256" key="3">
    <source>
        <dbReference type="ARBA" id="ARBA00022670"/>
    </source>
</evidence>
<dbReference type="InterPro" id="IPR036852">
    <property type="entry name" value="Peptidase_S8/S53_dom_sf"/>
</dbReference>
<keyword evidence="5 17" id="KW-0732">Signal</keyword>
<proteinExistence type="inferred from homology"/>
<protein>
    <submittedName>
        <fullName evidence="19">ARAD1D46200p</fullName>
    </submittedName>
</protein>
<gene>
    <name evidence="19" type="ORF">GNLVRS02_ARAD1D46200g</name>
</gene>
<dbReference type="PROSITE" id="PS00136">
    <property type="entry name" value="SUBTILASE_ASP"/>
    <property type="match status" value="1"/>
</dbReference>
<dbReference type="SUPFAM" id="SSF52743">
    <property type="entry name" value="Subtilisin-like"/>
    <property type="match status" value="1"/>
</dbReference>
<organism evidence="19">
    <name type="scientific">Blastobotrys adeninivorans</name>
    <name type="common">Yeast</name>
    <name type="synonym">Arxula adeninivorans</name>
    <dbReference type="NCBI Taxonomy" id="409370"/>
    <lineage>
        <taxon>Eukaryota</taxon>
        <taxon>Fungi</taxon>
        <taxon>Dikarya</taxon>
        <taxon>Ascomycota</taxon>
        <taxon>Saccharomycotina</taxon>
        <taxon>Dipodascomycetes</taxon>
        <taxon>Dipodascales</taxon>
        <taxon>Trichomonascaceae</taxon>
        <taxon>Blastobotrys</taxon>
    </lineage>
</organism>
<dbReference type="FunFam" id="2.60.120.260:FF:000026">
    <property type="entry name" value="proprotein convertase subtilisin/kexin type 7"/>
    <property type="match status" value="1"/>
</dbReference>
<dbReference type="GO" id="GO:0004252">
    <property type="term" value="F:serine-type endopeptidase activity"/>
    <property type="evidence" value="ECO:0007669"/>
    <property type="project" value="UniProtKB-UniRule"/>
</dbReference>